<sequence length="526" mass="59351">MKRIKYNRKFKLTTLLTSLVSASVILTIIILLGASYQSEKRSLTNTYLSLNGSKSEKISRSVDSLFKSMRLSLVETTNYLAKNSELSDEDIQEQLELLRNNSRYFNSLSWIDETGLIRNIAPLSVGLKGEKVTGITRDVLDLKVPTLTKPYIAPSGRLIVLMSEPLFDSNGNYRGIIGGSIYLQERNVLNEILGNDIIGEDGSYYYVVGPGGKLLFHPYTNRIGEDVIANPMVRKVIQGQSGVQRVTNTQGISMLAAYNHIPETGWGVIQQTPVSYINELLKKHTKQLMLYALSPFLFLLFLSVLLARKLAKPFHYLADLVNQLASGEQVLTLEKNSHWNREADLLTKSVLIAIDSVQKNNTKLTEEAMTDPLTELPNIRKFQEVLERFKNEEKSFSLVLIDIDHFKAVNDNFGHKAGDEVLKYMAKMVSSLIRDSDVFFRYGGEEFVLLLPDINSSEAYEIAERIRIKVSKRNTPIGEPITISLGIADYPQATRSLNDLFRFADKALYKSKNEGRNRTTIWFIGS</sequence>
<evidence type="ECO:0000256" key="4">
    <source>
        <dbReference type="ARBA" id="ARBA00022989"/>
    </source>
</evidence>
<dbReference type="InterPro" id="IPR029151">
    <property type="entry name" value="Sensor-like_sf"/>
</dbReference>
<dbReference type="Gene3D" id="3.30.70.270">
    <property type="match status" value="1"/>
</dbReference>
<dbReference type="InterPro" id="IPR029787">
    <property type="entry name" value="Nucleotide_cyclase"/>
</dbReference>
<dbReference type="SMART" id="SM00267">
    <property type="entry name" value="GGDEF"/>
    <property type="match status" value="1"/>
</dbReference>
<dbReference type="SUPFAM" id="SSF55073">
    <property type="entry name" value="Nucleotide cyclase"/>
    <property type="match status" value="1"/>
</dbReference>
<evidence type="ECO:0000259" key="7">
    <source>
        <dbReference type="PROSITE" id="PS50887"/>
    </source>
</evidence>
<keyword evidence="9" id="KW-1185">Reference proteome</keyword>
<comment type="subcellular location">
    <subcellularLocation>
        <location evidence="1">Cell membrane</location>
        <topology evidence="1">Multi-pass membrane protein</topology>
    </subcellularLocation>
</comment>
<gene>
    <name evidence="8" type="ORF">IMZ08_01490</name>
</gene>
<evidence type="ECO:0000313" key="9">
    <source>
        <dbReference type="Proteomes" id="UP001516662"/>
    </source>
</evidence>
<keyword evidence="2" id="KW-1003">Cell membrane</keyword>
<feature type="transmembrane region" description="Helical" evidence="6">
    <location>
        <begin position="12"/>
        <end position="36"/>
    </location>
</feature>
<dbReference type="InterPro" id="IPR043128">
    <property type="entry name" value="Rev_trsase/Diguanyl_cyclase"/>
</dbReference>
<feature type="domain" description="GGDEF" evidence="7">
    <location>
        <begin position="394"/>
        <end position="524"/>
    </location>
</feature>
<evidence type="ECO:0000313" key="8">
    <source>
        <dbReference type="EMBL" id="MBE4906728.1"/>
    </source>
</evidence>
<dbReference type="Gene3D" id="3.30.450.20">
    <property type="entry name" value="PAS domain"/>
    <property type="match status" value="1"/>
</dbReference>
<comment type="caution">
    <text evidence="8">The sequence shown here is derived from an EMBL/GenBank/DDBJ whole genome shotgun (WGS) entry which is preliminary data.</text>
</comment>
<reference evidence="8 9" key="1">
    <citation type="submission" date="2020-10" db="EMBL/GenBank/DDBJ databases">
        <title>Bacillus sp. HD4P25, an endophyte from a halophyte.</title>
        <authorList>
            <person name="Sun J.-Q."/>
        </authorList>
    </citation>
    <scope>NUCLEOTIDE SEQUENCE [LARGE SCALE GENOMIC DNA]</scope>
    <source>
        <strain evidence="8 9">YIM 93174</strain>
    </source>
</reference>
<dbReference type="Gene3D" id="6.10.340.10">
    <property type="match status" value="1"/>
</dbReference>
<accession>A0ABR9QE11</accession>
<dbReference type="Proteomes" id="UP001516662">
    <property type="component" value="Unassembled WGS sequence"/>
</dbReference>
<dbReference type="Pfam" id="PF00990">
    <property type="entry name" value="GGDEF"/>
    <property type="match status" value="1"/>
</dbReference>
<dbReference type="InterPro" id="IPR033479">
    <property type="entry name" value="dCache_1"/>
</dbReference>
<dbReference type="CDD" id="cd18773">
    <property type="entry name" value="PDC1_HK_sensor"/>
    <property type="match status" value="1"/>
</dbReference>
<keyword evidence="4 6" id="KW-1133">Transmembrane helix</keyword>
<dbReference type="PROSITE" id="PS50887">
    <property type="entry name" value="GGDEF"/>
    <property type="match status" value="1"/>
</dbReference>
<feature type="transmembrane region" description="Helical" evidence="6">
    <location>
        <begin position="288"/>
        <end position="307"/>
    </location>
</feature>
<evidence type="ECO:0000256" key="3">
    <source>
        <dbReference type="ARBA" id="ARBA00022692"/>
    </source>
</evidence>
<dbReference type="InterPro" id="IPR050469">
    <property type="entry name" value="Diguanylate_Cyclase"/>
</dbReference>
<dbReference type="CDD" id="cd12912">
    <property type="entry name" value="PDC2_MCP_like"/>
    <property type="match status" value="1"/>
</dbReference>
<dbReference type="RefSeq" id="WP_193534224.1">
    <property type="nucleotide sequence ID" value="NZ_JADCLJ010000006.1"/>
</dbReference>
<dbReference type="PANTHER" id="PTHR45138:SF9">
    <property type="entry name" value="DIGUANYLATE CYCLASE DGCM-RELATED"/>
    <property type="match status" value="1"/>
</dbReference>
<protein>
    <submittedName>
        <fullName evidence="8">GGDEF domain-containing protein</fullName>
    </submittedName>
</protein>
<evidence type="ECO:0000256" key="5">
    <source>
        <dbReference type="ARBA" id="ARBA00023136"/>
    </source>
</evidence>
<organism evidence="8 9">
    <name type="scientific">Litchfieldia luteola</name>
    <dbReference type="NCBI Taxonomy" id="682179"/>
    <lineage>
        <taxon>Bacteria</taxon>
        <taxon>Bacillati</taxon>
        <taxon>Bacillota</taxon>
        <taxon>Bacilli</taxon>
        <taxon>Bacillales</taxon>
        <taxon>Bacillaceae</taxon>
        <taxon>Litchfieldia</taxon>
    </lineage>
</organism>
<keyword evidence="3 6" id="KW-0812">Transmembrane</keyword>
<name>A0ABR9QE11_9BACI</name>
<dbReference type="EMBL" id="JADCLJ010000006">
    <property type="protein sequence ID" value="MBE4906728.1"/>
    <property type="molecule type" value="Genomic_DNA"/>
</dbReference>
<evidence type="ECO:0000256" key="6">
    <source>
        <dbReference type="SAM" id="Phobius"/>
    </source>
</evidence>
<dbReference type="SUPFAM" id="SSF103190">
    <property type="entry name" value="Sensory domain-like"/>
    <property type="match status" value="1"/>
</dbReference>
<dbReference type="CDD" id="cd01949">
    <property type="entry name" value="GGDEF"/>
    <property type="match status" value="1"/>
</dbReference>
<evidence type="ECO:0000256" key="2">
    <source>
        <dbReference type="ARBA" id="ARBA00022475"/>
    </source>
</evidence>
<evidence type="ECO:0000256" key="1">
    <source>
        <dbReference type="ARBA" id="ARBA00004651"/>
    </source>
</evidence>
<dbReference type="PANTHER" id="PTHR45138">
    <property type="entry name" value="REGULATORY COMPONENTS OF SENSORY TRANSDUCTION SYSTEM"/>
    <property type="match status" value="1"/>
</dbReference>
<keyword evidence="5 6" id="KW-0472">Membrane</keyword>
<dbReference type="NCBIfam" id="TIGR00254">
    <property type="entry name" value="GGDEF"/>
    <property type="match status" value="1"/>
</dbReference>
<dbReference type="InterPro" id="IPR000160">
    <property type="entry name" value="GGDEF_dom"/>
</dbReference>
<dbReference type="Pfam" id="PF02743">
    <property type="entry name" value="dCache_1"/>
    <property type="match status" value="1"/>
</dbReference>
<proteinExistence type="predicted"/>